<dbReference type="Pfam" id="PF07686">
    <property type="entry name" value="V-set"/>
    <property type="match status" value="1"/>
</dbReference>
<keyword evidence="3" id="KW-1064">Adaptive immunity</keyword>
<dbReference type="Gene3D" id="2.60.40.10">
    <property type="entry name" value="Immunoglobulins"/>
    <property type="match status" value="1"/>
</dbReference>
<dbReference type="SUPFAM" id="SSF48726">
    <property type="entry name" value="Immunoglobulin"/>
    <property type="match status" value="1"/>
</dbReference>
<reference evidence="9" key="2">
    <citation type="submission" date="2020-08" db="EMBL/GenBank/DDBJ databases">
        <authorList>
            <person name="Shumante A."/>
            <person name="Zimin A.V."/>
            <person name="Puiu D."/>
            <person name="Salzberg S.L."/>
        </authorList>
    </citation>
    <scope>NUCLEOTIDE SEQUENCE</scope>
    <source>
        <strain evidence="9">WC2-LM</strain>
        <tissue evidence="9">Liver</tissue>
    </source>
</reference>
<dbReference type="Proteomes" id="UP000335636">
    <property type="component" value="Unassembled WGS sequence"/>
</dbReference>
<keyword evidence="4" id="KW-0675">Receptor</keyword>
<dbReference type="InterPro" id="IPR013106">
    <property type="entry name" value="Ig_V-set"/>
</dbReference>
<keyword evidence="2" id="KW-0391">Immunity</keyword>
<name>A0A5E4CXT9_MARMO</name>
<evidence type="ECO:0000256" key="5">
    <source>
        <dbReference type="ARBA" id="ARBA00023319"/>
    </source>
</evidence>
<dbReference type="SMART" id="SM00409">
    <property type="entry name" value="IG"/>
    <property type="match status" value="1"/>
</dbReference>
<evidence type="ECO:0000256" key="4">
    <source>
        <dbReference type="ARBA" id="ARBA00023170"/>
    </source>
</evidence>
<evidence type="ECO:0000256" key="1">
    <source>
        <dbReference type="ARBA" id="ARBA00022729"/>
    </source>
</evidence>
<keyword evidence="5" id="KW-0393">Immunoglobulin domain</keyword>
<keyword evidence="11" id="KW-1185">Reference proteome</keyword>
<sequence>MARLLGASLLILWLQPDGAKSQQKNNDQQFMQNPPSLTVQEGRNSILKCDYNKNIFEYFAWYKKYPSKGPTFLISVLSDDDKNKNGRFTVFLNQSAKHLSLHIAASQPEDSATYFCAASTQCLVGNCNQYPNL</sequence>
<evidence type="ECO:0000256" key="6">
    <source>
        <dbReference type="ARBA" id="ARBA00043266"/>
    </source>
</evidence>
<dbReference type="CDD" id="cd04983">
    <property type="entry name" value="IgV_TCR_alpha"/>
    <property type="match status" value="1"/>
</dbReference>
<dbReference type="InterPro" id="IPR007110">
    <property type="entry name" value="Ig-like_dom"/>
</dbReference>
<dbReference type="Proteomes" id="UP000662637">
    <property type="component" value="Unassembled WGS sequence"/>
</dbReference>
<organism evidence="10 11">
    <name type="scientific">Marmota monax</name>
    <name type="common">Woodchuck</name>
    <dbReference type="NCBI Taxonomy" id="9995"/>
    <lineage>
        <taxon>Eukaryota</taxon>
        <taxon>Metazoa</taxon>
        <taxon>Chordata</taxon>
        <taxon>Craniata</taxon>
        <taxon>Vertebrata</taxon>
        <taxon>Euteleostomi</taxon>
        <taxon>Mammalia</taxon>
        <taxon>Eutheria</taxon>
        <taxon>Euarchontoglires</taxon>
        <taxon>Glires</taxon>
        <taxon>Rodentia</taxon>
        <taxon>Sciuromorpha</taxon>
        <taxon>Sciuridae</taxon>
        <taxon>Xerinae</taxon>
        <taxon>Marmotini</taxon>
        <taxon>Marmota</taxon>
    </lineage>
</organism>
<dbReference type="GO" id="GO:0042101">
    <property type="term" value="C:T cell receptor complex"/>
    <property type="evidence" value="ECO:0007669"/>
    <property type="project" value="UniProtKB-KW"/>
</dbReference>
<protein>
    <recommendedName>
        <fullName evidence="8">Ig-like domain-containing protein</fullName>
    </recommendedName>
</protein>
<evidence type="ECO:0000256" key="3">
    <source>
        <dbReference type="ARBA" id="ARBA00023130"/>
    </source>
</evidence>
<keyword evidence="6" id="KW-1279">T cell receptor</keyword>
<dbReference type="InterPro" id="IPR013783">
    <property type="entry name" value="Ig-like_fold"/>
</dbReference>
<gene>
    <name evidence="9" type="ORF">GHT09_012744</name>
    <name evidence="10" type="ORF">MONAX_5E007264</name>
</gene>
<dbReference type="InterPro" id="IPR036179">
    <property type="entry name" value="Ig-like_dom_sf"/>
</dbReference>
<dbReference type="InterPro" id="IPR051006">
    <property type="entry name" value="TCR_variable_domain"/>
</dbReference>
<evidence type="ECO:0000313" key="9">
    <source>
        <dbReference type="EMBL" id="KAF7462346.1"/>
    </source>
</evidence>
<dbReference type="PANTHER" id="PTHR19343:SF24">
    <property type="entry name" value="T CELL RECEPTOR ALPHA VARIABLE 29_DELTA VARIABLE 5"/>
    <property type="match status" value="1"/>
</dbReference>
<dbReference type="GO" id="GO:0002250">
    <property type="term" value="P:adaptive immune response"/>
    <property type="evidence" value="ECO:0007669"/>
    <property type="project" value="UniProtKB-KW"/>
</dbReference>
<dbReference type="SMART" id="SM00406">
    <property type="entry name" value="IGv"/>
    <property type="match status" value="1"/>
</dbReference>
<dbReference type="PROSITE" id="PS50835">
    <property type="entry name" value="IG_LIKE"/>
    <property type="match status" value="1"/>
</dbReference>
<feature type="chain" id="PRO_5033479452" description="Ig-like domain-containing protein" evidence="7">
    <location>
        <begin position="22"/>
        <end position="133"/>
    </location>
</feature>
<proteinExistence type="predicted"/>
<reference evidence="10 11" key="1">
    <citation type="submission" date="2019-04" db="EMBL/GenBank/DDBJ databases">
        <authorList>
            <person name="Alioto T."/>
            <person name="Alioto T."/>
        </authorList>
    </citation>
    <scope>NUCLEOTIDE SEQUENCE [LARGE SCALE GENOMIC DNA]</scope>
</reference>
<keyword evidence="1 7" id="KW-0732">Signal</keyword>
<dbReference type="EMBL" id="CABDUW010002192">
    <property type="protein sequence ID" value="VTJ85831.1"/>
    <property type="molecule type" value="Genomic_DNA"/>
</dbReference>
<dbReference type="InterPro" id="IPR003599">
    <property type="entry name" value="Ig_sub"/>
</dbReference>
<dbReference type="PANTHER" id="PTHR19343">
    <property type="entry name" value="T CELL RECEPTOR ALPHA VARIABLE 1-2"/>
    <property type="match status" value="1"/>
</dbReference>
<evidence type="ECO:0000313" key="11">
    <source>
        <dbReference type="Proteomes" id="UP000335636"/>
    </source>
</evidence>
<dbReference type="GO" id="GO:0042605">
    <property type="term" value="F:peptide antigen binding"/>
    <property type="evidence" value="ECO:0007669"/>
    <property type="project" value="TreeGrafter"/>
</dbReference>
<accession>A0A5E4CXT9</accession>
<evidence type="ECO:0000259" key="8">
    <source>
        <dbReference type="PROSITE" id="PS50835"/>
    </source>
</evidence>
<feature type="domain" description="Ig-like" evidence="8">
    <location>
        <begin position="16"/>
        <end position="119"/>
    </location>
</feature>
<dbReference type="EMBL" id="WJEC01008416">
    <property type="protein sequence ID" value="KAF7462346.1"/>
    <property type="molecule type" value="Genomic_DNA"/>
</dbReference>
<feature type="signal peptide" evidence="7">
    <location>
        <begin position="1"/>
        <end position="21"/>
    </location>
</feature>
<dbReference type="AlphaFoldDB" id="A0A5E4CXT9"/>
<evidence type="ECO:0000313" key="10">
    <source>
        <dbReference type="EMBL" id="VTJ85831.1"/>
    </source>
</evidence>
<evidence type="ECO:0000256" key="7">
    <source>
        <dbReference type="SAM" id="SignalP"/>
    </source>
</evidence>
<evidence type="ECO:0000256" key="2">
    <source>
        <dbReference type="ARBA" id="ARBA00022859"/>
    </source>
</evidence>